<feature type="transmembrane region" description="Helical" evidence="2">
    <location>
        <begin position="20"/>
        <end position="38"/>
    </location>
</feature>
<evidence type="ECO:0000256" key="2">
    <source>
        <dbReference type="SAM" id="Phobius"/>
    </source>
</evidence>
<evidence type="ECO:0000313" key="4">
    <source>
        <dbReference type="Proteomes" id="UP000571554"/>
    </source>
</evidence>
<proteinExistence type="predicted"/>
<dbReference type="EMBL" id="JACHBW010000005">
    <property type="protein sequence ID" value="MBB6102157.1"/>
    <property type="molecule type" value="Genomic_DNA"/>
</dbReference>
<feature type="region of interest" description="Disordered" evidence="1">
    <location>
        <begin position="149"/>
        <end position="171"/>
    </location>
</feature>
<dbReference type="InterPro" id="IPR017850">
    <property type="entry name" value="Alkaline_phosphatase_core_sf"/>
</dbReference>
<gene>
    <name evidence="3" type="ORF">F4827_002006</name>
</gene>
<sequence>MGLWNLYFAAKLYLFSLGKLQVIWLLNILFAIALLVPLHLRWLRITRNVLAVLAGIALFYHESGWPPISRAISQIPVLLTFTPSYMLELLGRLVSLKAIVAVVLAVLLYFLINRWIRVTTLVLIALVGVPLYQGAGTLVANATSALAQNGTDGSNGSDSEGRNANEPKNEQAGGYDQQLAAFRANEEGRRVNFTPITSDASAQFDIIVVHICSLSWDDMDVVKARNNPLFSRFDYIFQNFSSGASYSGPAAIRVLRATCGQEPHKGLYDPAPPECHLFAQLAAAGYTPNALLNHNGRFDDFRGTVLKEIGVPGVTIPSNDGLPVFMKEFDNSNLVDDYDVIARWYKQRIAAGGGPAALYYNTVSMHDGNRLPNTKMTSLESYPIRLQTLLGDVDKLIDLVAQSGRKAVIVFVPEHGAALRGEENQIAGMREIPTPHIVHVPVGVKVVGLPAGSEHAGGPVTIDQPTSYLALAQLLANLVAKSPFAVGAQPLAQYAQNLPQTRMVGENEGTVTMTTPTGYVIHTPDGVWVEGK</sequence>
<keyword evidence="2" id="KW-0472">Membrane</keyword>
<feature type="transmembrane region" description="Helical" evidence="2">
    <location>
        <begin position="89"/>
        <end position="111"/>
    </location>
</feature>
<accession>A0A7W9TVJ4</accession>
<feature type="transmembrane region" description="Helical" evidence="2">
    <location>
        <begin position="118"/>
        <end position="135"/>
    </location>
</feature>
<dbReference type="Gene3D" id="3.40.720.10">
    <property type="entry name" value="Alkaline Phosphatase, subunit A"/>
    <property type="match status" value="1"/>
</dbReference>
<name>A0A7W9TVJ4_9BURK</name>
<evidence type="ECO:0000256" key="1">
    <source>
        <dbReference type="SAM" id="MobiDB-lite"/>
    </source>
</evidence>
<keyword evidence="2" id="KW-0812">Transmembrane</keyword>
<dbReference type="AlphaFoldDB" id="A0A7W9TVJ4"/>
<evidence type="ECO:0000313" key="3">
    <source>
        <dbReference type="EMBL" id="MBB6102157.1"/>
    </source>
</evidence>
<dbReference type="RefSeq" id="WP_183724023.1">
    <property type="nucleotide sequence ID" value="NZ_JACHBW010000005.1"/>
</dbReference>
<dbReference type="NCBIfam" id="TIGR03368">
    <property type="entry name" value="cellulose_yhjU"/>
    <property type="match status" value="1"/>
</dbReference>
<reference evidence="3 4" key="1">
    <citation type="submission" date="2020-08" db="EMBL/GenBank/DDBJ databases">
        <title>Above-ground endophytic microbial communities from plants in different locations in the United States.</title>
        <authorList>
            <person name="Frank C."/>
        </authorList>
    </citation>
    <scope>NUCLEOTIDE SEQUENCE [LARGE SCALE GENOMIC DNA]</scope>
    <source>
        <strain evidence="3 4">WP4_2_2</strain>
    </source>
</reference>
<feature type="compositionally biased region" description="Basic and acidic residues" evidence="1">
    <location>
        <begin position="159"/>
        <end position="169"/>
    </location>
</feature>
<feature type="compositionally biased region" description="Polar residues" evidence="1">
    <location>
        <begin position="149"/>
        <end position="158"/>
    </location>
</feature>
<keyword evidence="2" id="KW-1133">Transmembrane helix</keyword>
<organism evidence="3 4">
    <name type="scientific">Paraburkholderia bannensis</name>
    <dbReference type="NCBI Taxonomy" id="765414"/>
    <lineage>
        <taxon>Bacteria</taxon>
        <taxon>Pseudomonadati</taxon>
        <taxon>Pseudomonadota</taxon>
        <taxon>Betaproteobacteria</taxon>
        <taxon>Burkholderiales</taxon>
        <taxon>Burkholderiaceae</taxon>
        <taxon>Paraburkholderia</taxon>
    </lineage>
</organism>
<keyword evidence="4" id="KW-1185">Reference proteome</keyword>
<dbReference type="InterPro" id="IPR017744">
    <property type="entry name" value="BcsG"/>
</dbReference>
<protein>
    <submittedName>
        <fullName evidence="3">Cellulose synthase operon protein YhjU</fullName>
    </submittedName>
</protein>
<dbReference type="Proteomes" id="UP000571554">
    <property type="component" value="Unassembled WGS sequence"/>
</dbReference>
<dbReference type="Pfam" id="PF11658">
    <property type="entry name" value="CBP_BcsG"/>
    <property type="match status" value="1"/>
</dbReference>
<feature type="transmembrane region" description="Helical" evidence="2">
    <location>
        <begin position="45"/>
        <end position="61"/>
    </location>
</feature>
<comment type="caution">
    <text evidence="3">The sequence shown here is derived from an EMBL/GenBank/DDBJ whole genome shotgun (WGS) entry which is preliminary data.</text>
</comment>